<feature type="region of interest" description="Disordered" evidence="6">
    <location>
        <begin position="1"/>
        <end position="125"/>
    </location>
</feature>
<feature type="compositionally biased region" description="Polar residues" evidence="6">
    <location>
        <begin position="285"/>
        <end position="299"/>
    </location>
</feature>
<dbReference type="PROSITE" id="PS01359">
    <property type="entry name" value="ZF_PHD_1"/>
    <property type="match status" value="1"/>
</dbReference>
<dbReference type="Pfam" id="PF00628">
    <property type="entry name" value="PHD"/>
    <property type="match status" value="1"/>
</dbReference>
<sequence>RCLPESSLLKRSEAGPSVPTVSISVPKPGMGLYLAAGNAEKNSSLGHMTGQGGQNSPLAKPSSSDRTTGGGSSLPDSSTGAQSKPRPPPKGLVVSTALASTSTDQCNQTPSQPDPEKKAEPEDDPNEDWCAVCQNGGELLCCDKCPKVFHLSCHIPTLNESPSGEWFCSFCRNPESPEMEYDCDRGSGKVGSAGLYLEDYFEEQLKLVYPDTVFPGGREEQMIPPLEDEIEEEEEQPLEQNGAIAEDSKPQSPAGKGSPTVDGEMVPKEEPVAPAESKNLDNGKTETSQNETDEVNTNIEAGIPPAEEEKQDESADMKQVGNCPTADTEVKDDSEDKKAQPPTDNSEDTPETSGNPAPAEAPSEPEG</sequence>
<feature type="compositionally biased region" description="Polar residues" evidence="6">
    <location>
        <begin position="97"/>
        <end position="111"/>
    </location>
</feature>
<evidence type="ECO:0000256" key="1">
    <source>
        <dbReference type="ARBA" id="ARBA00004123"/>
    </source>
</evidence>
<dbReference type="PANTHER" id="PTHR45915:SF4">
    <property type="entry name" value="TRANSCRIPTION INTERMEDIARY FACTOR 1-ALPHA"/>
    <property type="match status" value="1"/>
</dbReference>
<dbReference type="SMART" id="SM00249">
    <property type="entry name" value="PHD"/>
    <property type="match status" value="1"/>
</dbReference>
<feature type="domain" description="PHD-type" evidence="7">
    <location>
        <begin position="127"/>
        <end position="174"/>
    </location>
</feature>
<evidence type="ECO:0000313" key="9">
    <source>
        <dbReference type="Proteomes" id="UP001476798"/>
    </source>
</evidence>
<feature type="non-terminal residue" evidence="8">
    <location>
        <position position="1"/>
    </location>
</feature>
<name>A0ABV0PVC7_9TELE</name>
<dbReference type="InterPro" id="IPR019787">
    <property type="entry name" value="Znf_PHD-finger"/>
</dbReference>
<evidence type="ECO:0000256" key="6">
    <source>
        <dbReference type="SAM" id="MobiDB-lite"/>
    </source>
</evidence>
<dbReference type="Proteomes" id="UP001476798">
    <property type="component" value="Unassembled WGS sequence"/>
</dbReference>
<gene>
    <name evidence="8" type="ORF">GOODEAATRI_004720</name>
</gene>
<dbReference type="InterPro" id="IPR019786">
    <property type="entry name" value="Zinc_finger_PHD-type_CS"/>
</dbReference>
<dbReference type="InterPro" id="IPR013083">
    <property type="entry name" value="Znf_RING/FYVE/PHD"/>
</dbReference>
<dbReference type="Gene3D" id="3.30.40.10">
    <property type="entry name" value="Zinc/RING finger domain, C3HC4 (zinc finger)"/>
    <property type="match status" value="1"/>
</dbReference>
<keyword evidence="2" id="KW-0479">Metal-binding</keyword>
<evidence type="ECO:0000313" key="8">
    <source>
        <dbReference type="EMBL" id="MEQ2187439.1"/>
    </source>
</evidence>
<organism evidence="8 9">
    <name type="scientific">Goodea atripinnis</name>
    <dbReference type="NCBI Taxonomy" id="208336"/>
    <lineage>
        <taxon>Eukaryota</taxon>
        <taxon>Metazoa</taxon>
        <taxon>Chordata</taxon>
        <taxon>Craniata</taxon>
        <taxon>Vertebrata</taxon>
        <taxon>Euteleostomi</taxon>
        <taxon>Actinopterygii</taxon>
        <taxon>Neopterygii</taxon>
        <taxon>Teleostei</taxon>
        <taxon>Neoteleostei</taxon>
        <taxon>Acanthomorphata</taxon>
        <taxon>Ovalentaria</taxon>
        <taxon>Atherinomorphae</taxon>
        <taxon>Cyprinodontiformes</taxon>
        <taxon>Goodeidae</taxon>
        <taxon>Goodea</taxon>
    </lineage>
</organism>
<accession>A0ABV0PVC7</accession>
<dbReference type="SUPFAM" id="SSF57903">
    <property type="entry name" value="FYVE/PHD zinc finger"/>
    <property type="match status" value="1"/>
</dbReference>
<feature type="compositionally biased region" description="Basic and acidic residues" evidence="6">
    <location>
        <begin position="328"/>
        <end position="339"/>
    </location>
</feature>
<dbReference type="PANTHER" id="PTHR45915">
    <property type="entry name" value="TRANSCRIPTION INTERMEDIARY FACTOR"/>
    <property type="match status" value="1"/>
</dbReference>
<feature type="region of interest" description="Disordered" evidence="6">
    <location>
        <begin position="230"/>
        <end position="367"/>
    </location>
</feature>
<evidence type="ECO:0000259" key="7">
    <source>
        <dbReference type="PROSITE" id="PS50016"/>
    </source>
</evidence>
<feature type="compositionally biased region" description="Low complexity" evidence="6">
    <location>
        <begin position="356"/>
        <end position="367"/>
    </location>
</feature>
<keyword evidence="9" id="KW-1185">Reference proteome</keyword>
<dbReference type="InterPro" id="IPR001965">
    <property type="entry name" value="Znf_PHD"/>
</dbReference>
<comment type="caution">
    <text evidence="8">The sequence shown here is derived from an EMBL/GenBank/DDBJ whole genome shotgun (WGS) entry which is preliminary data.</text>
</comment>
<dbReference type="EMBL" id="JAHRIO010090163">
    <property type="protein sequence ID" value="MEQ2187439.1"/>
    <property type="molecule type" value="Genomic_DNA"/>
</dbReference>
<dbReference type="InterPro" id="IPR011011">
    <property type="entry name" value="Znf_FYVE_PHD"/>
</dbReference>
<proteinExistence type="predicted"/>
<evidence type="ECO:0000256" key="5">
    <source>
        <dbReference type="PROSITE-ProRule" id="PRU00146"/>
    </source>
</evidence>
<evidence type="ECO:0000256" key="2">
    <source>
        <dbReference type="ARBA" id="ARBA00022723"/>
    </source>
</evidence>
<evidence type="ECO:0000256" key="4">
    <source>
        <dbReference type="ARBA" id="ARBA00022833"/>
    </source>
</evidence>
<keyword evidence="3 5" id="KW-0863">Zinc-finger</keyword>
<reference evidence="8 9" key="1">
    <citation type="submission" date="2021-06" db="EMBL/GenBank/DDBJ databases">
        <authorList>
            <person name="Palmer J.M."/>
        </authorList>
    </citation>
    <scope>NUCLEOTIDE SEQUENCE [LARGE SCALE GENOMIC DNA]</scope>
    <source>
        <strain evidence="8 9">GA_2019</strain>
        <tissue evidence="8">Muscle</tissue>
    </source>
</reference>
<dbReference type="PROSITE" id="PS50016">
    <property type="entry name" value="ZF_PHD_2"/>
    <property type="match status" value="1"/>
</dbReference>
<evidence type="ECO:0000256" key="3">
    <source>
        <dbReference type="ARBA" id="ARBA00022771"/>
    </source>
</evidence>
<dbReference type="CDD" id="cd15541">
    <property type="entry name" value="PHD_TIF1_like"/>
    <property type="match status" value="1"/>
</dbReference>
<comment type="subcellular location">
    <subcellularLocation>
        <location evidence="1">Nucleus</location>
    </subcellularLocation>
</comment>
<protein>
    <recommendedName>
        <fullName evidence="7">PHD-type domain-containing protein</fullName>
    </recommendedName>
</protein>
<keyword evidence="4" id="KW-0862">Zinc</keyword>